<dbReference type="Proteomes" id="UP000033867">
    <property type="component" value="Unassembled WGS sequence"/>
</dbReference>
<evidence type="ECO:0000313" key="2">
    <source>
        <dbReference type="Proteomes" id="UP000033867"/>
    </source>
</evidence>
<reference evidence="1 2" key="1">
    <citation type="journal article" date="2015" name="Nature">
        <title>rRNA introns, odd ribosomes, and small enigmatic genomes across a large radiation of phyla.</title>
        <authorList>
            <person name="Brown C.T."/>
            <person name="Hug L.A."/>
            <person name="Thomas B.C."/>
            <person name="Sharon I."/>
            <person name="Castelle C.J."/>
            <person name="Singh A."/>
            <person name="Wilkins M.J."/>
            <person name="Williams K.H."/>
            <person name="Banfield J.F."/>
        </authorList>
    </citation>
    <scope>NUCLEOTIDE SEQUENCE [LARGE SCALE GENOMIC DNA]</scope>
</reference>
<protein>
    <submittedName>
        <fullName evidence="1">Uncharacterized protein</fullName>
    </submittedName>
</protein>
<gene>
    <name evidence="1" type="ORF">UV42_C0012G0011</name>
</gene>
<dbReference type="EMBL" id="LCEK01000012">
    <property type="protein sequence ID" value="KKS72184.1"/>
    <property type="molecule type" value="Genomic_DNA"/>
</dbReference>
<comment type="caution">
    <text evidence="1">The sequence shown here is derived from an EMBL/GenBank/DDBJ whole genome shotgun (WGS) entry which is preliminary data.</text>
</comment>
<accession>A0A0G1BG74</accession>
<sequence length="112" mass="12550">MTMVAAERDHLSRHRVLQIRSSDNVLLGTEYTPARFKQAPSHKGYVNAGILVFGGQASVLFDSHHSTTGWGALLDPLCRRREIVVYKCSQVNFFNVGTREELDSAIKFLEDA</sequence>
<proteinExistence type="predicted"/>
<name>A0A0G1BG74_9BACT</name>
<evidence type="ECO:0000313" key="1">
    <source>
        <dbReference type="EMBL" id="KKS72184.1"/>
    </source>
</evidence>
<organism evidence="1 2">
    <name type="scientific">Candidatus Magasanikbacteria bacterium GW2011_GWE2_42_7</name>
    <dbReference type="NCBI Taxonomy" id="1619052"/>
    <lineage>
        <taxon>Bacteria</taxon>
        <taxon>Candidatus Magasanikiibacteriota</taxon>
    </lineage>
</organism>
<dbReference type="AlphaFoldDB" id="A0A0G1BG74"/>